<evidence type="ECO:0000256" key="1">
    <source>
        <dbReference type="ARBA" id="ARBA00022723"/>
    </source>
</evidence>
<reference evidence="7" key="1">
    <citation type="journal article" date="2014" name="Nat. Commun.">
        <title>The tobacco genome sequence and its comparison with those of tomato and potato.</title>
        <authorList>
            <person name="Sierro N."/>
            <person name="Battey J.N."/>
            <person name="Ouadi S."/>
            <person name="Bakaher N."/>
            <person name="Bovet L."/>
            <person name="Willig A."/>
            <person name="Goepfert S."/>
            <person name="Peitsch M.C."/>
            <person name="Ivanov N.V."/>
        </authorList>
    </citation>
    <scope>NUCLEOTIDE SEQUENCE [LARGE SCALE GENOMIC DNA]</scope>
</reference>
<dbReference type="PaxDb" id="4097-A0A1S3ZST0"/>
<keyword evidence="4" id="KW-0862">Zinc</keyword>
<feature type="domain" description="Zinc finger PHD-type" evidence="6">
    <location>
        <begin position="39"/>
        <end position="101"/>
    </location>
</feature>
<evidence type="ECO:0000256" key="3">
    <source>
        <dbReference type="ARBA" id="ARBA00022771"/>
    </source>
</evidence>
<dbReference type="SUPFAM" id="SSF57889">
    <property type="entry name" value="Cysteine-rich domain"/>
    <property type="match status" value="1"/>
</dbReference>
<dbReference type="InterPro" id="IPR046349">
    <property type="entry name" value="C1-like_sf"/>
</dbReference>
<dbReference type="GO" id="GO:0008270">
    <property type="term" value="F:zinc ion binding"/>
    <property type="evidence" value="ECO:0007669"/>
    <property type="project" value="UniProtKB-KW"/>
</dbReference>
<dbReference type="Proteomes" id="UP000790787">
    <property type="component" value="Chromosome 19"/>
</dbReference>
<keyword evidence="3" id="KW-0863">Zinc-finger</keyword>
<feature type="region of interest" description="Disordered" evidence="5">
    <location>
        <begin position="1"/>
        <end position="22"/>
    </location>
</feature>
<keyword evidence="1" id="KW-0479">Metal-binding</keyword>
<dbReference type="InterPro" id="IPR001965">
    <property type="entry name" value="Znf_PHD"/>
</dbReference>
<evidence type="ECO:0000256" key="5">
    <source>
        <dbReference type="SAM" id="MobiDB-lite"/>
    </source>
</evidence>
<gene>
    <name evidence="8" type="primary">LOC107790039</name>
</gene>
<organism evidence="7 8">
    <name type="scientific">Nicotiana tabacum</name>
    <name type="common">Common tobacco</name>
    <dbReference type="NCBI Taxonomy" id="4097"/>
    <lineage>
        <taxon>Eukaryota</taxon>
        <taxon>Viridiplantae</taxon>
        <taxon>Streptophyta</taxon>
        <taxon>Embryophyta</taxon>
        <taxon>Tracheophyta</taxon>
        <taxon>Spermatophyta</taxon>
        <taxon>Magnoliopsida</taxon>
        <taxon>eudicotyledons</taxon>
        <taxon>Gunneridae</taxon>
        <taxon>Pentapetalae</taxon>
        <taxon>asterids</taxon>
        <taxon>lamiids</taxon>
        <taxon>Solanales</taxon>
        <taxon>Solanaceae</taxon>
        <taxon>Nicotianoideae</taxon>
        <taxon>Nicotianeae</taxon>
        <taxon>Nicotiana</taxon>
    </lineage>
</organism>
<evidence type="ECO:0000256" key="4">
    <source>
        <dbReference type="ARBA" id="ARBA00022833"/>
    </source>
</evidence>
<dbReference type="PANTHER" id="PTHR46288:SF13">
    <property type="entry name" value="DC1 DOMAIN CONTAINING PROTEIN"/>
    <property type="match status" value="1"/>
</dbReference>
<evidence type="ECO:0000313" key="8">
    <source>
        <dbReference type="RefSeq" id="XP_016467422.1"/>
    </source>
</evidence>
<dbReference type="RefSeq" id="XP_016467422.1">
    <property type="nucleotide sequence ID" value="XM_016611936.2"/>
</dbReference>
<dbReference type="OMA" id="LHVECSQ"/>
<dbReference type="Pfam" id="PF03107">
    <property type="entry name" value="C1_2"/>
    <property type="match status" value="3"/>
</dbReference>
<dbReference type="AlphaFoldDB" id="A0A1S3ZST0"/>
<dbReference type="OrthoDB" id="1877533at2759"/>
<dbReference type="RefSeq" id="XP_016467422.1">
    <property type="nucleotide sequence ID" value="XM_016611936.1"/>
</dbReference>
<evidence type="ECO:0000313" key="7">
    <source>
        <dbReference type="Proteomes" id="UP000790787"/>
    </source>
</evidence>
<evidence type="ECO:0000259" key="6">
    <source>
        <dbReference type="SMART" id="SM00249"/>
    </source>
</evidence>
<dbReference type="InterPro" id="IPR004146">
    <property type="entry name" value="DC1"/>
</dbReference>
<dbReference type="SMART" id="SM00249">
    <property type="entry name" value="PHD"/>
    <property type="match status" value="2"/>
</dbReference>
<keyword evidence="2" id="KW-0677">Repeat</keyword>
<accession>A0A1S3ZST0</accession>
<evidence type="ECO:0000256" key="2">
    <source>
        <dbReference type="ARBA" id="ARBA00022737"/>
    </source>
</evidence>
<reference evidence="8" key="2">
    <citation type="submission" date="2025-08" db="UniProtKB">
        <authorList>
            <consortium name="RefSeq"/>
        </authorList>
    </citation>
    <scope>IDENTIFICATION</scope>
    <source>
        <tissue evidence="8">Leaf</tissue>
    </source>
</reference>
<feature type="domain" description="Zinc finger PHD-type" evidence="6">
    <location>
        <begin position="152"/>
        <end position="213"/>
    </location>
</feature>
<dbReference type="GeneID" id="107790039"/>
<protein>
    <submittedName>
        <fullName evidence="8">Uncharacterized protein LOC107790039</fullName>
    </submittedName>
</protein>
<sequence>MGKVKLESQQSKNTKNHFSHPHPLELITNQNFASPSSQLCSGCKIQANGSIYTCKSCNFFLHTECAQMPQQTTHPFDKEHHFTLLPKPIYPEGNFNCDACGEIGDGFSYHCKTCGTDLHILCAIFPLCVTHWSHHHQLELKFSPPYPDKSFCCDICKNVGTNHWLYRCQTCGFDAHLNCTKLQDPPHQSYIHQNPTTSRSAPQQQHFIGINHMNQGINHGPAVPQLFGPRQNNEMSLQEILRKQGEDQQKLIQEMFTAATARQNQLIQQHMAATSRQNQDINQQIMAATSPQNQDIYQQIMAASVRQNQEINQQLTQALMNNASAGKVNPMPNLYQNMMGGFNNGGAVNVLQALSGGGGIGGGSGGMELLQSFVGGGNVGIGGLDLIALFGSLNF</sequence>
<dbReference type="PANTHER" id="PTHR46288">
    <property type="entry name" value="PHORBOL-ESTER/DAG-TYPE DOMAIN-CONTAINING PROTEIN"/>
    <property type="match status" value="1"/>
</dbReference>
<keyword evidence="7" id="KW-1185">Reference proteome</keyword>
<dbReference type="KEGG" id="nta:107790039"/>
<dbReference type="STRING" id="4097.A0A1S3ZST0"/>
<name>A0A1S3ZST0_TOBAC</name>
<proteinExistence type="predicted"/>